<dbReference type="Gene3D" id="3.40.630.10">
    <property type="entry name" value="Zn peptidases"/>
    <property type="match status" value="1"/>
</dbReference>
<dbReference type="PANTHER" id="PTHR12147:SF56">
    <property type="entry name" value="AMINOPEPTIDASE YDR415C-RELATED"/>
    <property type="match status" value="1"/>
</dbReference>
<evidence type="ECO:0000256" key="3">
    <source>
        <dbReference type="ARBA" id="ARBA00022670"/>
    </source>
</evidence>
<dbReference type="Proteomes" id="UP000636479">
    <property type="component" value="Unassembled WGS sequence"/>
</dbReference>
<dbReference type="GO" id="GO:0046872">
    <property type="term" value="F:metal ion binding"/>
    <property type="evidence" value="ECO:0007669"/>
    <property type="project" value="UniProtKB-KW"/>
</dbReference>
<keyword evidence="5 11" id="KW-0732">Signal</keyword>
<dbReference type="EC" id="3.4.-.-" evidence="9"/>
<keyword evidence="3 9" id="KW-0645">Protease</keyword>
<evidence type="ECO:0000313" key="14">
    <source>
        <dbReference type="Proteomes" id="UP000636479"/>
    </source>
</evidence>
<evidence type="ECO:0000256" key="7">
    <source>
        <dbReference type="ARBA" id="ARBA00022833"/>
    </source>
</evidence>
<dbReference type="AlphaFoldDB" id="A0A8H6SLA7"/>
<evidence type="ECO:0000259" key="12">
    <source>
        <dbReference type="Pfam" id="PF04389"/>
    </source>
</evidence>
<dbReference type="OrthoDB" id="2214at2759"/>
<dbReference type="InterPro" id="IPR045175">
    <property type="entry name" value="M28_fam"/>
</dbReference>
<evidence type="ECO:0000256" key="4">
    <source>
        <dbReference type="ARBA" id="ARBA00022723"/>
    </source>
</evidence>
<comment type="similarity">
    <text evidence="8">Belongs to the peptidase M28 family. M28E subfamily.</text>
</comment>
<dbReference type="CDD" id="cd03879">
    <property type="entry name" value="M28_AAP"/>
    <property type="match status" value="1"/>
</dbReference>
<protein>
    <recommendedName>
        <fullName evidence="9">Peptide hydrolase</fullName>
        <ecNumber evidence="9">3.4.-.-</ecNumber>
    </recommendedName>
</protein>
<keyword evidence="2" id="KW-0031">Aminopeptidase</keyword>
<evidence type="ECO:0000256" key="6">
    <source>
        <dbReference type="ARBA" id="ARBA00022801"/>
    </source>
</evidence>
<evidence type="ECO:0000256" key="9">
    <source>
        <dbReference type="RuleBase" id="RU361240"/>
    </source>
</evidence>
<dbReference type="InterPro" id="IPR007484">
    <property type="entry name" value="Peptidase_M28"/>
</dbReference>
<comment type="cofactor">
    <cofactor evidence="1">
        <name>Zn(2+)</name>
        <dbReference type="ChEBI" id="CHEBI:29105"/>
    </cofactor>
</comment>
<feature type="region of interest" description="Disordered" evidence="10">
    <location>
        <begin position="392"/>
        <end position="413"/>
    </location>
</feature>
<dbReference type="GO" id="GO:0008235">
    <property type="term" value="F:metalloexopeptidase activity"/>
    <property type="evidence" value="ECO:0007669"/>
    <property type="project" value="InterPro"/>
</dbReference>
<feature type="signal peptide" evidence="11">
    <location>
        <begin position="1"/>
        <end position="15"/>
    </location>
</feature>
<dbReference type="SUPFAM" id="SSF50978">
    <property type="entry name" value="WD40 repeat-like"/>
    <property type="match status" value="1"/>
</dbReference>
<feature type="chain" id="PRO_5034369546" description="Peptide hydrolase" evidence="11">
    <location>
        <begin position="16"/>
        <end position="1060"/>
    </location>
</feature>
<accession>A0A8H6SLA7</accession>
<evidence type="ECO:0000256" key="2">
    <source>
        <dbReference type="ARBA" id="ARBA00022438"/>
    </source>
</evidence>
<evidence type="ECO:0000256" key="5">
    <source>
        <dbReference type="ARBA" id="ARBA00022729"/>
    </source>
</evidence>
<dbReference type="Pfam" id="PF00400">
    <property type="entry name" value="WD40"/>
    <property type="match status" value="1"/>
</dbReference>
<dbReference type="PANTHER" id="PTHR12147">
    <property type="entry name" value="METALLOPEPTIDASE M28 FAMILY MEMBER"/>
    <property type="match status" value="1"/>
</dbReference>
<dbReference type="GO" id="GO:0004177">
    <property type="term" value="F:aminopeptidase activity"/>
    <property type="evidence" value="ECO:0007669"/>
    <property type="project" value="UniProtKB-KW"/>
</dbReference>
<dbReference type="FunFam" id="3.40.630.10:FF:000042">
    <property type="entry name" value="Peptide hydrolase"/>
    <property type="match status" value="1"/>
</dbReference>
<dbReference type="InterPro" id="IPR015943">
    <property type="entry name" value="WD40/YVTN_repeat-like_dom_sf"/>
</dbReference>
<keyword evidence="14" id="KW-1185">Reference proteome</keyword>
<comment type="caution">
    <text evidence="13">The sequence shown here is derived from an EMBL/GenBank/DDBJ whole genome shotgun (WGS) entry which is preliminary data.</text>
</comment>
<evidence type="ECO:0000256" key="8">
    <source>
        <dbReference type="ARBA" id="ARBA00043962"/>
    </source>
</evidence>
<feature type="region of interest" description="Disordered" evidence="10">
    <location>
        <begin position="574"/>
        <end position="613"/>
    </location>
</feature>
<dbReference type="Pfam" id="PF04389">
    <property type="entry name" value="Peptidase_M28"/>
    <property type="match status" value="1"/>
</dbReference>
<evidence type="ECO:0000256" key="1">
    <source>
        <dbReference type="ARBA" id="ARBA00001947"/>
    </source>
</evidence>
<feature type="region of interest" description="Disordered" evidence="10">
    <location>
        <begin position="508"/>
        <end position="533"/>
    </location>
</feature>
<sequence length="1060" mass="117726">MKYLVGLVALACVAASPLSDQIPLFNTQLESSHPDFPDFDLNALRLVQLEGQTTPIYMTELEKEAKARGVMFFDVTDTPELGTSSRLRIQSSFPTPNATEKVIPIIKTLSTKGPEANLRKFTSFRTRHYRSDTGAKSQAWLKSKIQEITSEWGSKSLQAKISISEFTHSWGQNSLIARINGSSTTDDGVVIIGAHQDSTNMWPFLPAPGADDDGSGTVTILESYRALLAADFHPERAIEFHWYSAEEGGLLGSQAVASAYEAKNVNVIAMSQFDMTAWVKRGTREEVGLISDFVDSPLTEFNKALVEKYLDIPWVSTKCGYACSDHASWMKAGYPSSFTIGNTFENSNKNIHSANDRIDVSDEFSFSHMLEFSKLAVAFAVELNAPIPRIAPPRYNPTKKRPAHNSFAGNRSPAKRRRLDHEFRQDIIRELPAHCQNTSHFPGAHNRRQAFVAREIANIQASPLGLRVVHYNINPTNVSFICVQTDITKVSLAPKSTLEAKVVESLRQQPEALKPPVASSTPSPDLASLPTGPVRSFRSGRLCFQVPTKLDSGTNLVPTMDDNRVAGLLSVDKAAQQSREPSLHAKESSPAVSADLPTPRSPSPRPSPSIPSLDELSELLPTVIRRSLSPLPFRQLEFVLDGEQLCFPIRHQHDKLRRLLLDPFDPSSSFTLSMHGYLQDVDIESRRHWSVDPATSRREFVEDACLLVNGDCSVTIVGHGRDAQQLSLIQNRRTKAAGTVTFTDLERPWNSLKKGGVSCVAPIKQPSLFASGGYDHNIHLWKLDDDLSTVSSRHSLMIRHNSLVQSILGVSDTSHKLASAGADCCVNFYDLSSQRVVNTLRTSNSVYHLHPTTSSFCTLFELAHRDFQFEVHDHRLVPSIPTLRFGYANPQVHGRYSKGASFSDYFASGDKEGIIRVWDLRNSNKPCCQIECTKGQRIAHIVSESSRLLDVDIAHDIQTTSGIQGALHGAAIGLGSTIILHYSWPFFRRQTFPFKGFIVCTCSVFGLVLSAERALQEYEAFRRLEENSIRKEARYELAQQGVIPTETAITQWRKSNNKDK</sequence>
<reference evidence="13" key="1">
    <citation type="submission" date="2020-05" db="EMBL/GenBank/DDBJ databases">
        <title>Mycena genomes resolve the evolution of fungal bioluminescence.</title>
        <authorList>
            <person name="Tsai I.J."/>
        </authorList>
    </citation>
    <scope>NUCLEOTIDE SEQUENCE</scope>
    <source>
        <strain evidence="13">171206Taipei</strain>
    </source>
</reference>
<gene>
    <name evidence="13" type="ORF">MIND_00708200</name>
</gene>
<evidence type="ECO:0000256" key="11">
    <source>
        <dbReference type="SAM" id="SignalP"/>
    </source>
</evidence>
<keyword evidence="7 9" id="KW-0862">Zinc</keyword>
<dbReference type="Gene3D" id="2.130.10.10">
    <property type="entry name" value="YVTN repeat-like/Quinoprotein amine dehydrogenase"/>
    <property type="match status" value="1"/>
</dbReference>
<dbReference type="GeneID" id="59346301"/>
<name>A0A8H6SLA7_9AGAR</name>
<proteinExistence type="inferred from homology"/>
<feature type="domain" description="Peptidase M28" evidence="12">
    <location>
        <begin position="175"/>
        <end position="370"/>
    </location>
</feature>
<dbReference type="GO" id="GO:0006508">
    <property type="term" value="P:proteolysis"/>
    <property type="evidence" value="ECO:0007669"/>
    <property type="project" value="UniProtKB-KW"/>
</dbReference>
<dbReference type="InterPro" id="IPR036322">
    <property type="entry name" value="WD40_repeat_dom_sf"/>
</dbReference>
<feature type="compositionally biased region" description="Pro residues" evidence="10">
    <location>
        <begin position="599"/>
        <end position="609"/>
    </location>
</feature>
<dbReference type="EMBL" id="JACAZF010000006">
    <property type="protein sequence ID" value="KAF7301429.1"/>
    <property type="molecule type" value="Genomic_DNA"/>
</dbReference>
<keyword evidence="6 9" id="KW-0378">Hydrolase</keyword>
<dbReference type="InterPro" id="IPR001680">
    <property type="entry name" value="WD40_rpt"/>
</dbReference>
<organism evidence="13 14">
    <name type="scientific">Mycena indigotica</name>
    <dbReference type="NCBI Taxonomy" id="2126181"/>
    <lineage>
        <taxon>Eukaryota</taxon>
        <taxon>Fungi</taxon>
        <taxon>Dikarya</taxon>
        <taxon>Basidiomycota</taxon>
        <taxon>Agaricomycotina</taxon>
        <taxon>Agaricomycetes</taxon>
        <taxon>Agaricomycetidae</taxon>
        <taxon>Agaricales</taxon>
        <taxon>Marasmiineae</taxon>
        <taxon>Mycenaceae</taxon>
        <taxon>Mycena</taxon>
    </lineage>
</organism>
<dbReference type="SUPFAM" id="SSF53187">
    <property type="entry name" value="Zn-dependent exopeptidases"/>
    <property type="match status" value="1"/>
</dbReference>
<keyword evidence="4 9" id="KW-0479">Metal-binding</keyword>
<evidence type="ECO:0000313" key="13">
    <source>
        <dbReference type="EMBL" id="KAF7301429.1"/>
    </source>
</evidence>
<evidence type="ECO:0000256" key="10">
    <source>
        <dbReference type="SAM" id="MobiDB-lite"/>
    </source>
</evidence>
<dbReference type="RefSeq" id="XP_037219429.1">
    <property type="nucleotide sequence ID" value="XM_037363785.1"/>
</dbReference>
<dbReference type="SMART" id="SM00320">
    <property type="entry name" value="WD40"/>
    <property type="match status" value="3"/>
</dbReference>